<evidence type="ECO:0000259" key="4">
    <source>
        <dbReference type="Pfam" id="PF18962"/>
    </source>
</evidence>
<gene>
    <name evidence="5" type="ORF">B0A66_04995</name>
</gene>
<evidence type="ECO:0000256" key="1">
    <source>
        <dbReference type="ARBA" id="ARBA00022729"/>
    </source>
</evidence>
<comment type="caution">
    <text evidence="5">The sequence shown here is derived from an EMBL/GenBank/DDBJ whole genome shotgun (WGS) entry which is preliminary data.</text>
</comment>
<dbReference type="RefSeq" id="WP_089048757.1">
    <property type="nucleotide sequence ID" value="NZ_FXTV01000012.1"/>
</dbReference>
<feature type="region of interest" description="Disordered" evidence="2">
    <location>
        <begin position="41"/>
        <end position="68"/>
    </location>
</feature>
<feature type="chain" id="PRO_5012375483" description="Secretion system C-terminal sorting domain-containing protein" evidence="3">
    <location>
        <begin position="18"/>
        <end position="161"/>
    </location>
</feature>
<keyword evidence="6" id="KW-1185">Reference proteome</keyword>
<evidence type="ECO:0000256" key="2">
    <source>
        <dbReference type="SAM" id="MobiDB-lite"/>
    </source>
</evidence>
<proteinExistence type="predicted"/>
<reference evidence="5 6" key="1">
    <citation type="submission" date="2016-11" db="EMBL/GenBank/DDBJ databases">
        <title>Whole genomes of Flavobacteriaceae.</title>
        <authorList>
            <person name="Stine C."/>
            <person name="Li C."/>
            <person name="Tadesse D."/>
        </authorList>
    </citation>
    <scope>NUCLEOTIDE SEQUENCE [LARGE SCALE GENOMIC DNA]</scope>
    <source>
        <strain evidence="5 6">DSM 18292</strain>
    </source>
</reference>
<organism evidence="5 6">
    <name type="scientific">Flavobacterium hercynium</name>
    <dbReference type="NCBI Taxonomy" id="387094"/>
    <lineage>
        <taxon>Bacteria</taxon>
        <taxon>Pseudomonadati</taxon>
        <taxon>Bacteroidota</taxon>
        <taxon>Flavobacteriia</taxon>
        <taxon>Flavobacteriales</taxon>
        <taxon>Flavobacteriaceae</taxon>
        <taxon>Flavobacterium</taxon>
    </lineage>
</organism>
<sequence>MKKYLLVFLLITTFTNAQNKIALQYDVAGNQTSRTLICINCPPENEENPKDSEEVEETEEPKKEEKIEESIVETPFQDAAISYYPNPLKEELFIEWREMSEGNYVTTVTVYSLSGQSVKKQPVDKEANSLTLPFREYPAGVYIVLISYRNGDERTIKIMKQ</sequence>
<dbReference type="InterPro" id="IPR026444">
    <property type="entry name" value="Secre_tail"/>
</dbReference>
<name>A0A226HJF9_9FLAO</name>
<dbReference type="AlphaFoldDB" id="A0A226HJF9"/>
<keyword evidence="1 3" id="KW-0732">Signal</keyword>
<feature type="domain" description="Secretion system C-terminal sorting" evidence="4">
    <location>
        <begin position="84"/>
        <end position="152"/>
    </location>
</feature>
<accession>A0A226HJF9</accession>
<dbReference type="NCBIfam" id="TIGR04183">
    <property type="entry name" value="Por_Secre_tail"/>
    <property type="match status" value="1"/>
</dbReference>
<protein>
    <recommendedName>
        <fullName evidence="4">Secretion system C-terminal sorting domain-containing protein</fullName>
    </recommendedName>
</protein>
<dbReference type="OrthoDB" id="1266341at2"/>
<dbReference type="Pfam" id="PF18962">
    <property type="entry name" value="Por_Secre_tail"/>
    <property type="match status" value="1"/>
</dbReference>
<feature type="signal peptide" evidence="3">
    <location>
        <begin position="1"/>
        <end position="17"/>
    </location>
</feature>
<evidence type="ECO:0000313" key="6">
    <source>
        <dbReference type="Proteomes" id="UP000198345"/>
    </source>
</evidence>
<dbReference type="Proteomes" id="UP000198345">
    <property type="component" value="Unassembled WGS sequence"/>
</dbReference>
<evidence type="ECO:0000256" key="3">
    <source>
        <dbReference type="SAM" id="SignalP"/>
    </source>
</evidence>
<dbReference type="EMBL" id="MUGW01000009">
    <property type="protein sequence ID" value="OXA94417.1"/>
    <property type="molecule type" value="Genomic_DNA"/>
</dbReference>
<evidence type="ECO:0000313" key="5">
    <source>
        <dbReference type="EMBL" id="OXA94417.1"/>
    </source>
</evidence>